<evidence type="ECO:0000313" key="3">
    <source>
        <dbReference type="Proteomes" id="UP000757461"/>
    </source>
</evidence>
<feature type="chain" id="PRO_5037772653" evidence="1">
    <location>
        <begin position="22"/>
        <end position="177"/>
    </location>
</feature>
<protein>
    <submittedName>
        <fullName evidence="2">DUF4890 domain-containing protein</fullName>
    </submittedName>
</protein>
<comment type="caution">
    <text evidence="2">The sequence shown here is derived from an EMBL/GenBank/DDBJ whole genome shotgun (WGS) entry which is preliminary data.</text>
</comment>
<reference evidence="2" key="1">
    <citation type="submission" date="2020-04" db="EMBL/GenBank/DDBJ databases">
        <title>Deep metagenomics examines the oral microbiome during advanced dental caries in children, revealing novel taxa and co-occurrences with host molecules.</title>
        <authorList>
            <person name="Baker J.L."/>
            <person name="Morton J.T."/>
            <person name="Dinis M."/>
            <person name="Alvarez R."/>
            <person name="Tran N.C."/>
            <person name="Knight R."/>
            <person name="Edlund A."/>
        </authorList>
    </citation>
    <scope>NUCLEOTIDE SEQUENCE</scope>
    <source>
        <strain evidence="2">JCVI_25_bin.9</strain>
    </source>
</reference>
<gene>
    <name evidence="2" type="ORF">HXN33_01810</name>
</gene>
<feature type="signal peptide" evidence="1">
    <location>
        <begin position="1"/>
        <end position="21"/>
    </location>
</feature>
<dbReference type="EMBL" id="JABZSQ010000017">
    <property type="protein sequence ID" value="MBF1414293.1"/>
    <property type="molecule type" value="Genomic_DNA"/>
</dbReference>
<proteinExistence type="predicted"/>
<dbReference type="AlphaFoldDB" id="A0A930HXQ5"/>
<keyword evidence="1" id="KW-0732">Signal</keyword>
<sequence>MKRITFSLLAAALMAASSVSASNNTTFKARTAVVLQKEKSCCKGKMTPQQVTAKMVAKLGLSQEQGLKLLSLNQKYAELFAGQRGESAECHKNEKAKGATPSCCKKEEQAKKPACCKEKTDCKKAEAEKCNKDRANCSKKDGKSECRKGEQCAKRKAYDAELKQILTEAQYQKYLNR</sequence>
<evidence type="ECO:0000313" key="2">
    <source>
        <dbReference type="EMBL" id="MBF1414293.1"/>
    </source>
</evidence>
<accession>A0A930HXQ5</accession>
<evidence type="ECO:0000256" key="1">
    <source>
        <dbReference type="SAM" id="SignalP"/>
    </source>
</evidence>
<name>A0A930HXQ5_9BACT</name>
<organism evidence="2 3">
    <name type="scientific">Prevotella histicola</name>
    <dbReference type="NCBI Taxonomy" id="470565"/>
    <lineage>
        <taxon>Bacteria</taxon>
        <taxon>Pseudomonadati</taxon>
        <taxon>Bacteroidota</taxon>
        <taxon>Bacteroidia</taxon>
        <taxon>Bacteroidales</taxon>
        <taxon>Prevotellaceae</taxon>
        <taxon>Prevotella</taxon>
    </lineage>
</organism>
<dbReference type="Proteomes" id="UP000757461">
    <property type="component" value="Unassembled WGS sequence"/>
</dbReference>